<dbReference type="AlphaFoldDB" id="A0A8B9JDS5"/>
<dbReference type="InterPro" id="IPR018798">
    <property type="entry name" value="MVB12A/B"/>
</dbReference>
<dbReference type="PANTHER" id="PTHR31612:SF2">
    <property type="entry name" value="MULTIVESICULAR BODY SUBUNIT 12A"/>
    <property type="match status" value="1"/>
</dbReference>
<evidence type="ECO:0000313" key="1">
    <source>
        <dbReference type="Ensembl" id="ENSAMXP00005020038.1"/>
    </source>
</evidence>
<protein>
    <submittedName>
        <fullName evidence="1">Uncharacterized protein</fullName>
    </submittedName>
</protein>
<evidence type="ECO:0000313" key="2">
    <source>
        <dbReference type="Proteomes" id="UP000694621"/>
    </source>
</evidence>
<sequence length="191" mass="21740">QCKVEACQAVNDFSSGDHTCNDLYIYVCVCVLEASVWKKKRVCVRMVPVDSVSTAVLDIRLTTKSKMMLQDMLGYVLWYMKGTFSTPPQAKPRSISLDMRKLSFDAAGPPLPLRPRSNVFYFLSAMDGVPFVLHPKFQTQSNGKVSNYSQLQTSNSNTTKHHIINLSLSIYRMYHSFICPFLSYPSYFVCY</sequence>
<proteinExistence type="predicted"/>
<dbReference type="GO" id="GO:0046755">
    <property type="term" value="P:viral budding"/>
    <property type="evidence" value="ECO:0007669"/>
    <property type="project" value="TreeGrafter"/>
</dbReference>
<dbReference type="Pfam" id="PF10240">
    <property type="entry name" value="DUF2464"/>
    <property type="match status" value="1"/>
</dbReference>
<name>A0A8B9JDS5_ASTMX</name>
<dbReference type="PANTHER" id="PTHR31612">
    <property type="entry name" value="MULTIVESICULAR BODY SUBUNIT 12A"/>
    <property type="match status" value="1"/>
</dbReference>
<dbReference type="GO" id="GO:0019075">
    <property type="term" value="P:virus maturation"/>
    <property type="evidence" value="ECO:0007669"/>
    <property type="project" value="TreeGrafter"/>
</dbReference>
<dbReference type="Gene3D" id="2.100.10.50">
    <property type="match status" value="1"/>
</dbReference>
<dbReference type="GO" id="GO:0000813">
    <property type="term" value="C:ESCRT I complex"/>
    <property type="evidence" value="ECO:0007669"/>
    <property type="project" value="InterPro"/>
</dbReference>
<reference evidence="1" key="1">
    <citation type="submission" date="2025-08" db="UniProtKB">
        <authorList>
            <consortium name="Ensembl"/>
        </authorList>
    </citation>
    <scope>IDENTIFICATION</scope>
</reference>
<dbReference type="GO" id="GO:0032510">
    <property type="term" value="P:endosome to lysosome transport via multivesicular body sorting pathway"/>
    <property type="evidence" value="ECO:0007669"/>
    <property type="project" value="TreeGrafter"/>
</dbReference>
<organism evidence="1 2">
    <name type="scientific">Astyanax mexicanus</name>
    <name type="common">Blind cave fish</name>
    <name type="synonym">Astyanax fasciatus mexicanus</name>
    <dbReference type="NCBI Taxonomy" id="7994"/>
    <lineage>
        <taxon>Eukaryota</taxon>
        <taxon>Metazoa</taxon>
        <taxon>Chordata</taxon>
        <taxon>Craniata</taxon>
        <taxon>Vertebrata</taxon>
        <taxon>Euteleostomi</taxon>
        <taxon>Actinopterygii</taxon>
        <taxon>Neopterygii</taxon>
        <taxon>Teleostei</taxon>
        <taxon>Ostariophysi</taxon>
        <taxon>Characiformes</taxon>
        <taxon>Characoidei</taxon>
        <taxon>Acestrorhamphidae</taxon>
        <taxon>Acestrorhamphinae</taxon>
        <taxon>Astyanax</taxon>
    </lineage>
</organism>
<dbReference type="Proteomes" id="UP000694621">
    <property type="component" value="Unplaced"/>
</dbReference>
<dbReference type="GO" id="GO:0042058">
    <property type="term" value="P:regulation of epidermal growth factor receptor signaling pathway"/>
    <property type="evidence" value="ECO:0007669"/>
    <property type="project" value="TreeGrafter"/>
</dbReference>
<dbReference type="InterPro" id="IPR040335">
    <property type="entry name" value="MVB12A"/>
</dbReference>
<accession>A0A8B9JDS5</accession>
<dbReference type="GO" id="GO:0032801">
    <property type="term" value="P:receptor catabolic process"/>
    <property type="evidence" value="ECO:0007669"/>
    <property type="project" value="TreeGrafter"/>
</dbReference>
<dbReference type="Ensembl" id="ENSAMXT00005022148.1">
    <property type="protein sequence ID" value="ENSAMXP00005020038.1"/>
    <property type="gene ID" value="ENSAMXG00005010362.1"/>
</dbReference>
<dbReference type="GO" id="GO:0005829">
    <property type="term" value="C:cytosol"/>
    <property type="evidence" value="ECO:0007669"/>
    <property type="project" value="TreeGrafter"/>
</dbReference>